<dbReference type="GO" id="GO:0003723">
    <property type="term" value="F:RNA binding"/>
    <property type="evidence" value="ECO:0007669"/>
    <property type="project" value="InterPro"/>
</dbReference>
<evidence type="ECO:0000313" key="3">
    <source>
        <dbReference type="RefSeq" id="XP_011088798.1"/>
    </source>
</evidence>
<dbReference type="AlphaFoldDB" id="A0A6I9U4N9"/>
<dbReference type="GO" id="GO:0000398">
    <property type="term" value="P:mRNA splicing, via spliceosome"/>
    <property type="evidence" value="ECO:0007669"/>
    <property type="project" value="TreeGrafter"/>
</dbReference>
<protein>
    <submittedName>
        <fullName evidence="3">Pre-mRNA-splicing factor cwc22-like</fullName>
    </submittedName>
</protein>
<dbReference type="PANTHER" id="PTHR18034:SF3">
    <property type="entry name" value="PRE-MRNA-SPLICING FACTOR CWC22 HOMOLOG"/>
    <property type="match status" value="1"/>
</dbReference>
<name>A0A6I9U4N9_SESIN</name>
<organism evidence="2 3">
    <name type="scientific">Sesamum indicum</name>
    <name type="common">Oriental sesame</name>
    <name type="synonym">Sesamum orientale</name>
    <dbReference type="NCBI Taxonomy" id="4182"/>
    <lineage>
        <taxon>Eukaryota</taxon>
        <taxon>Viridiplantae</taxon>
        <taxon>Streptophyta</taxon>
        <taxon>Embryophyta</taxon>
        <taxon>Tracheophyta</taxon>
        <taxon>Spermatophyta</taxon>
        <taxon>Magnoliopsida</taxon>
        <taxon>eudicotyledons</taxon>
        <taxon>Gunneridae</taxon>
        <taxon>Pentapetalae</taxon>
        <taxon>asterids</taxon>
        <taxon>lamiids</taxon>
        <taxon>Lamiales</taxon>
        <taxon>Pedaliaceae</taxon>
        <taxon>Sesamum</taxon>
    </lineage>
</organism>
<dbReference type="SUPFAM" id="SSF48371">
    <property type="entry name" value="ARM repeat"/>
    <property type="match status" value="1"/>
</dbReference>
<dbReference type="Pfam" id="PF02854">
    <property type="entry name" value="MIF4G"/>
    <property type="match status" value="1"/>
</dbReference>
<dbReference type="KEGG" id="sind:105169944"/>
<dbReference type="InterPro" id="IPR016024">
    <property type="entry name" value="ARM-type_fold"/>
</dbReference>
<dbReference type="OrthoDB" id="1924287at2759"/>
<dbReference type="InterPro" id="IPR003890">
    <property type="entry name" value="MIF4G-like_typ-3"/>
</dbReference>
<proteinExistence type="predicted"/>
<dbReference type="InterPro" id="IPR050781">
    <property type="entry name" value="CWC22_splicing_factor"/>
</dbReference>
<accession>A0A6I9U4N9</accession>
<feature type="domain" description="MIF4G" evidence="1">
    <location>
        <begin position="41"/>
        <end position="219"/>
    </location>
</feature>
<dbReference type="GO" id="GO:0071013">
    <property type="term" value="C:catalytic step 2 spliceosome"/>
    <property type="evidence" value="ECO:0007669"/>
    <property type="project" value="TreeGrafter"/>
</dbReference>
<keyword evidence="2" id="KW-1185">Reference proteome</keyword>
<reference evidence="3" key="2">
    <citation type="submission" date="2025-08" db="UniProtKB">
        <authorList>
            <consortium name="RefSeq"/>
        </authorList>
    </citation>
    <scope>IDENTIFICATION</scope>
</reference>
<dbReference type="Gene3D" id="1.25.40.180">
    <property type="match status" value="1"/>
</dbReference>
<dbReference type="Proteomes" id="UP000504604">
    <property type="component" value="Linkage group LG1"/>
</dbReference>
<evidence type="ECO:0000313" key="2">
    <source>
        <dbReference type="Proteomes" id="UP000504604"/>
    </source>
</evidence>
<evidence type="ECO:0000259" key="1">
    <source>
        <dbReference type="SMART" id="SM00543"/>
    </source>
</evidence>
<dbReference type="PANTHER" id="PTHR18034">
    <property type="entry name" value="CELL CYCLE CONTROL PROTEIN CWF22-RELATED"/>
    <property type="match status" value="1"/>
</dbReference>
<reference evidence="2" key="1">
    <citation type="submission" date="2024-10" db="UniProtKB">
        <authorList>
            <consortium name="RefSeq"/>
        </authorList>
    </citation>
    <scope>NUCLEOTIDE SEQUENCE [LARGE SCALE GENOMIC DNA]</scope>
    <source>
        <strain evidence="2">cv. Zhongzhi No. 13</strain>
    </source>
</reference>
<dbReference type="InParanoid" id="A0A6I9U4N9"/>
<sequence length="294" mass="33476">MEMDSLNSAVTFSDSCTSPLQLEMKRNKHHGHQISKWLSMEKTITGLVQKLNLSNIRFIASEILNQDLIWGRGLFCRAVMKSQVGSPRLYAALVAMINSEFPDVGLLLVKRVVLQFKEAYDCSNKKEMEAVLKFLAHLVNQAVVYELVAFDVLLLLLGRPSSDHIEVAVNFCIECGSSLLDFSPGTLNEVVKEFGRVRGEVEKRVQVLIVKLFVVRRLRFKEYPRMMDELDFVEVEDQVTHEVSLLHEICSESSVDSFKAEKDQSFEHEMCSEIVIPCDDDDEMFSSRKVVSCE</sequence>
<dbReference type="GeneID" id="105169944"/>
<dbReference type="SMART" id="SM00543">
    <property type="entry name" value="MIF4G"/>
    <property type="match status" value="1"/>
</dbReference>
<gene>
    <name evidence="3" type="primary">LOC105169944</name>
</gene>
<dbReference type="RefSeq" id="XP_011088798.1">
    <property type="nucleotide sequence ID" value="XM_011090496.1"/>
</dbReference>